<organism evidence="2 3">
    <name type="scientific">Cinchona calisaya</name>
    <dbReference type="NCBI Taxonomy" id="153742"/>
    <lineage>
        <taxon>Eukaryota</taxon>
        <taxon>Viridiplantae</taxon>
        <taxon>Streptophyta</taxon>
        <taxon>Embryophyta</taxon>
        <taxon>Tracheophyta</taxon>
        <taxon>Spermatophyta</taxon>
        <taxon>Magnoliopsida</taxon>
        <taxon>eudicotyledons</taxon>
        <taxon>Gunneridae</taxon>
        <taxon>Pentapetalae</taxon>
        <taxon>asterids</taxon>
        <taxon>lamiids</taxon>
        <taxon>Gentianales</taxon>
        <taxon>Rubiaceae</taxon>
        <taxon>Cinchonoideae</taxon>
        <taxon>Cinchoneae</taxon>
        <taxon>Cinchona</taxon>
    </lineage>
</organism>
<evidence type="ECO:0000259" key="1">
    <source>
        <dbReference type="PROSITE" id="PS51704"/>
    </source>
</evidence>
<protein>
    <recommendedName>
        <fullName evidence="1">GP-PDE domain-containing protein</fullName>
    </recommendedName>
</protein>
<reference evidence="2 3" key="1">
    <citation type="submission" date="2024-11" db="EMBL/GenBank/DDBJ databases">
        <title>A near-complete genome assembly of Cinchona calisaya.</title>
        <authorList>
            <person name="Lian D.C."/>
            <person name="Zhao X.W."/>
            <person name="Wei L."/>
        </authorList>
    </citation>
    <scope>NUCLEOTIDE SEQUENCE [LARGE SCALE GENOMIC DNA]</scope>
    <source>
        <tissue evidence="2">Nenye</tissue>
    </source>
</reference>
<accession>A0ABD3AC57</accession>
<name>A0ABD3AC57_9GENT</name>
<dbReference type="AlphaFoldDB" id="A0ABD3AC57"/>
<dbReference type="EMBL" id="JBJUIK010000004">
    <property type="protein sequence ID" value="KAL3529400.1"/>
    <property type="molecule type" value="Genomic_DNA"/>
</dbReference>
<proteinExistence type="predicted"/>
<comment type="caution">
    <text evidence="2">The sequence shown here is derived from an EMBL/GenBank/DDBJ whole genome shotgun (WGS) entry which is preliminary data.</text>
</comment>
<gene>
    <name evidence="2" type="ORF">ACH5RR_008722</name>
</gene>
<dbReference type="Proteomes" id="UP001630127">
    <property type="component" value="Unassembled WGS sequence"/>
</dbReference>
<dbReference type="PROSITE" id="PS51704">
    <property type="entry name" value="GP_PDE"/>
    <property type="match status" value="1"/>
</dbReference>
<evidence type="ECO:0000313" key="3">
    <source>
        <dbReference type="Proteomes" id="UP001630127"/>
    </source>
</evidence>
<evidence type="ECO:0000313" key="2">
    <source>
        <dbReference type="EMBL" id="KAL3529400.1"/>
    </source>
</evidence>
<keyword evidence="3" id="KW-1185">Reference proteome</keyword>
<feature type="domain" description="GP-PDE" evidence="1">
    <location>
        <begin position="1"/>
        <end position="98"/>
    </location>
</feature>
<dbReference type="InterPro" id="IPR030395">
    <property type="entry name" value="GP_PDE_dom"/>
</dbReference>
<sequence length="98" mass="10770">MSASESMIAISKSRALFPLFPFLGRFQGRSRSDVLSLDSSLSQILWHDESPIVALRAWGERVTSGVLPPFAETSTTTFDGCSSFGAFTSLFVKLPFEF</sequence>